<reference evidence="2 3" key="1">
    <citation type="journal article" date="2021" name="BMC Biol.">
        <title>Horizontally acquired antibacterial genes associated with adaptive radiation of ladybird beetles.</title>
        <authorList>
            <person name="Li H.S."/>
            <person name="Tang X.F."/>
            <person name="Huang Y.H."/>
            <person name="Xu Z.Y."/>
            <person name="Chen M.L."/>
            <person name="Du X.Y."/>
            <person name="Qiu B.Y."/>
            <person name="Chen P.T."/>
            <person name="Zhang W."/>
            <person name="Slipinski A."/>
            <person name="Escalona H.E."/>
            <person name="Waterhouse R.M."/>
            <person name="Zwick A."/>
            <person name="Pang H."/>
        </authorList>
    </citation>
    <scope>NUCLEOTIDE SEQUENCE [LARGE SCALE GENOMIC DNA]</scope>
    <source>
        <strain evidence="2">SYSU2018</strain>
    </source>
</reference>
<dbReference type="Proteomes" id="UP001516400">
    <property type="component" value="Unassembled WGS sequence"/>
</dbReference>
<gene>
    <name evidence="2" type="ORF">HHI36_010657</name>
</gene>
<proteinExistence type="predicted"/>
<evidence type="ECO:0000313" key="3">
    <source>
        <dbReference type="Proteomes" id="UP001516400"/>
    </source>
</evidence>
<evidence type="ECO:0000313" key="2">
    <source>
        <dbReference type="EMBL" id="KAL3266487.1"/>
    </source>
</evidence>
<feature type="coiled-coil region" evidence="1">
    <location>
        <begin position="26"/>
        <end position="67"/>
    </location>
</feature>
<sequence length="91" mass="10523">MVLFHDFKEEIRTECLEHIAVLSKKVAELSSEHVRQTEELNEVRSKIDDLKEENSAMQDKLELVSKTVIGIDGLTNPDVQKNIMVELMERQ</sequence>
<dbReference type="EMBL" id="JABFTP020000001">
    <property type="protein sequence ID" value="KAL3266487.1"/>
    <property type="molecule type" value="Genomic_DNA"/>
</dbReference>
<evidence type="ECO:0000256" key="1">
    <source>
        <dbReference type="SAM" id="Coils"/>
    </source>
</evidence>
<keyword evidence="1" id="KW-0175">Coiled coil</keyword>
<comment type="caution">
    <text evidence="2">The sequence shown here is derived from an EMBL/GenBank/DDBJ whole genome shotgun (WGS) entry which is preliminary data.</text>
</comment>
<keyword evidence="3" id="KW-1185">Reference proteome</keyword>
<dbReference type="AlphaFoldDB" id="A0ABD2MJR2"/>
<protein>
    <submittedName>
        <fullName evidence="2">Uncharacterized protein</fullName>
    </submittedName>
</protein>
<name>A0ABD2MJR2_9CUCU</name>
<accession>A0ABD2MJR2</accession>
<organism evidence="2 3">
    <name type="scientific">Cryptolaemus montrouzieri</name>
    <dbReference type="NCBI Taxonomy" id="559131"/>
    <lineage>
        <taxon>Eukaryota</taxon>
        <taxon>Metazoa</taxon>
        <taxon>Ecdysozoa</taxon>
        <taxon>Arthropoda</taxon>
        <taxon>Hexapoda</taxon>
        <taxon>Insecta</taxon>
        <taxon>Pterygota</taxon>
        <taxon>Neoptera</taxon>
        <taxon>Endopterygota</taxon>
        <taxon>Coleoptera</taxon>
        <taxon>Polyphaga</taxon>
        <taxon>Cucujiformia</taxon>
        <taxon>Coccinelloidea</taxon>
        <taxon>Coccinellidae</taxon>
        <taxon>Scymninae</taxon>
        <taxon>Scymnini</taxon>
        <taxon>Cryptolaemus</taxon>
    </lineage>
</organism>